<organism evidence="1 2">
    <name type="scientific">Gymnopus androsaceus JB14</name>
    <dbReference type="NCBI Taxonomy" id="1447944"/>
    <lineage>
        <taxon>Eukaryota</taxon>
        <taxon>Fungi</taxon>
        <taxon>Dikarya</taxon>
        <taxon>Basidiomycota</taxon>
        <taxon>Agaricomycotina</taxon>
        <taxon>Agaricomycetes</taxon>
        <taxon>Agaricomycetidae</taxon>
        <taxon>Agaricales</taxon>
        <taxon>Marasmiineae</taxon>
        <taxon>Omphalotaceae</taxon>
        <taxon>Gymnopus</taxon>
    </lineage>
</organism>
<proteinExistence type="predicted"/>
<evidence type="ECO:0000313" key="1">
    <source>
        <dbReference type="EMBL" id="KAE9387520.1"/>
    </source>
</evidence>
<keyword evidence="2" id="KW-1185">Reference proteome</keyword>
<protein>
    <submittedName>
        <fullName evidence="1">Uncharacterized protein</fullName>
    </submittedName>
</protein>
<dbReference type="Proteomes" id="UP000799118">
    <property type="component" value="Unassembled WGS sequence"/>
</dbReference>
<gene>
    <name evidence="1" type="ORF">BT96DRAFT_482843</name>
</gene>
<name>A0A6A4GQC9_9AGAR</name>
<dbReference type="AlphaFoldDB" id="A0A6A4GQC9"/>
<dbReference type="EMBL" id="ML769795">
    <property type="protein sequence ID" value="KAE9387520.1"/>
    <property type="molecule type" value="Genomic_DNA"/>
</dbReference>
<accession>A0A6A4GQC9</accession>
<reference evidence="1" key="1">
    <citation type="journal article" date="2019" name="Environ. Microbiol.">
        <title>Fungal ecological strategies reflected in gene transcription - a case study of two litter decomposers.</title>
        <authorList>
            <person name="Barbi F."/>
            <person name="Kohler A."/>
            <person name="Barry K."/>
            <person name="Baskaran P."/>
            <person name="Daum C."/>
            <person name="Fauchery L."/>
            <person name="Ihrmark K."/>
            <person name="Kuo A."/>
            <person name="LaButti K."/>
            <person name="Lipzen A."/>
            <person name="Morin E."/>
            <person name="Grigoriev I.V."/>
            <person name="Henrissat B."/>
            <person name="Lindahl B."/>
            <person name="Martin F."/>
        </authorList>
    </citation>
    <scope>NUCLEOTIDE SEQUENCE</scope>
    <source>
        <strain evidence="1">JB14</strain>
    </source>
</reference>
<evidence type="ECO:0000313" key="2">
    <source>
        <dbReference type="Proteomes" id="UP000799118"/>
    </source>
</evidence>
<sequence length="169" mass="19655">MSRRDSTSTCSRIQVAERNLRPESQTVNITSKVIDCHGQTQAHLERSTNGVWSIHSTDNHDDFTVKFDDALFRNILASKEPWNYAEWNTPSRINILLELLHWESKLSAEDDFKFELFRCTRRISREFEMLPSSLYVRGLMKDGNHPKWGGGFSVDTFYLQCYGTTSLDR</sequence>